<dbReference type="InterPro" id="IPR010851">
    <property type="entry name" value="DEFL"/>
</dbReference>
<dbReference type="Proteomes" id="UP001396334">
    <property type="component" value="Unassembled WGS sequence"/>
</dbReference>
<dbReference type="Pfam" id="PF07333">
    <property type="entry name" value="SLR1-BP"/>
    <property type="match status" value="1"/>
</dbReference>
<evidence type="ECO:0000313" key="7">
    <source>
        <dbReference type="EMBL" id="KAK9028778.1"/>
    </source>
</evidence>
<evidence type="ECO:0008006" key="9">
    <source>
        <dbReference type="Google" id="ProtNLM"/>
    </source>
</evidence>
<feature type="signal peptide" evidence="6">
    <location>
        <begin position="1"/>
        <end position="22"/>
    </location>
</feature>
<keyword evidence="8" id="KW-1185">Reference proteome</keyword>
<name>A0ABR2SUZ9_9ROSI</name>
<evidence type="ECO:0000256" key="2">
    <source>
        <dbReference type="ARBA" id="ARBA00022529"/>
    </source>
</evidence>
<proteinExistence type="inferred from homology"/>
<evidence type="ECO:0000256" key="3">
    <source>
        <dbReference type="ARBA" id="ARBA00022577"/>
    </source>
</evidence>
<protein>
    <recommendedName>
        <fullName evidence="9">Defensin-like protein</fullName>
    </recommendedName>
</protein>
<keyword evidence="6" id="KW-0732">Signal</keyword>
<sequence length="73" mass="7962">MFKLPCNLFCLILLISSVGVRGQEMCRDTIPGDGSCDDEACNGQCIKSFPESNGGCLQTNTDRYTCQCSWPCS</sequence>
<comment type="similarity">
    <text evidence="1">Belongs to the DEFL family.</text>
</comment>
<feature type="chain" id="PRO_5046971838" description="Defensin-like protein" evidence="6">
    <location>
        <begin position="23"/>
        <end position="73"/>
    </location>
</feature>
<keyword evidence="5" id="KW-1015">Disulfide bond</keyword>
<evidence type="ECO:0000256" key="5">
    <source>
        <dbReference type="ARBA" id="ARBA00023157"/>
    </source>
</evidence>
<organism evidence="7 8">
    <name type="scientific">Hibiscus sabdariffa</name>
    <name type="common">roselle</name>
    <dbReference type="NCBI Taxonomy" id="183260"/>
    <lineage>
        <taxon>Eukaryota</taxon>
        <taxon>Viridiplantae</taxon>
        <taxon>Streptophyta</taxon>
        <taxon>Embryophyta</taxon>
        <taxon>Tracheophyta</taxon>
        <taxon>Spermatophyta</taxon>
        <taxon>Magnoliopsida</taxon>
        <taxon>eudicotyledons</taxon>
        <taxon>Gunneridae</taxon>
        <taxon>Pentapetalae</taxon>
        <taxon>rosids</taxon>
        <taxon>malvids</taxon>
        <taxon>Malvales</taxon>
        <taxon>Malvaceae</taxon>
        <taxon>Malvoideae</taxon>
        <taxon>Hibiscus</taxon>
    </lineage>
</organism>
<keyword evidence="2" id="KW-0929">Antimicrobial</keyword>
<keyword evidence="3" id="KW-0295">Fungicide</keyword>
<accession>A0ABR2SUZ9</accession>
<evidence type="ECO:0000256" key="6">
    <source>
        <dbReference type="SAM" id="SignalP"/>
    </source>
</evidence>
<evidence type="ECO:0000256" key="4">
    <source>
        <dbReference type="ARBA" id="ARBA00022821"/>
    </source>
</evidence>
<keyword evidence="4" id="KW-0611">Plant defense</keyword>
<comment type="caution">
    <text evidence="7">The sequence shown here is derived from an EMBL/GenBank/DDBJ whole genome shotgun (WGS) entry which is preliminary data.</text>
</comment>
<dbReference type="EMBL" id="JBBPBN010000011">
    <property type="protein sequence ID" value="KAK9028778.1"/>
    <property type="molecule type" value="Genomic_DNA"/>
</dbReference>
<reference evidence="7 8" key="1">
    <citation type="journal article" date="2024" name="G3 (Bethesda)">
        <title>Genome assembly of Hibiscus sabdariffa L. provides insights into metabolisms of medicinal natural products.</title>
        <authorList>
            <person name="Kim T."/>
        </authorList>
    </citation>
    <scope>NUCLEOTIDE SEQUENCE [LARGE SCALE GENOMIC DNA]</scope>
    <source>
        <strain evidence="7">TK-2024</strain>
        <tissue evidence="7">Old leaves</tissue>
    </source>
</reference>
<evidence type="ECO:0000256" key="1">
    <source>
        <dbReference type="ARBA" id="ARBA00006722"/>
    </source>
</evidence>
<evidence type="ECO:0000313" key="8">
    <source>
        <dbReference type="Proteomes" id="UP001396334"/>
    </source>
</evidence>
<gene>
    <name evidence="7" type="ORF">V6N11_025925</name>
</gene>